<name>A0A2R6NZU3_9APHY</name>
<proteinExistence type="predicted"/>
<protein>
    <submittedName>
        <fullName evidence="1">Uncharacterized protein</fullName>
    </submittedName>
</protein>
<evidence type="ECO:0000313" key="2">
    <source>
        <dbReference type="Proteomes" id="UP000186601"/>
    </source>
</evidence>
<accession>A0A2R6NZU3</accession>
<dbReference type="EMBL" id="MLYV02000610">
    <property type="protein sequence ID" value="PSR81680.1"/>
    <property type="molecule type" value="Genomic_DNA"/>
</dbReference>
<dbReference type="Proteomes" id="UP000186601">
    <property type="component" value="Unassembled WGS sequence"/>
</dbReference>
<reference evidence="1 2" key="1">
    <citation type="submission" date="2018-02" db="EMBL/GenBank/DDBJ databases">
        <title>Genome sequence of the basidiomycete white-rot fungus Phlebia centrifuga.</title>
        <authorList>
            <person name="Granchi Z."/>
            <person name="Peng M."/>
            <person name="de Vries R.P."/>
            <person name="Hilden K."/>
            <person name="Makela M.R."/>
            <person name="Grigoriev I."/>
            <person name="Riley R."/>
        </authorList>
    </citation>
    <scope>NUCLEOTIDE SEQUENCE [LARGE SCALE GENOMIC DNA]</scope>
    <source>
        <strain evidence="1 2">FBCC195</strain>
    </source>
</reference>
<dbReference type="STRING" id="98765.A0A2R6NZU3"/>
<sequence>MAPYALYNTPVYPSLPPDLKIYSFFQYKYRTAYDASRAFFVALFSTAVKFLDKLDGQFETRADLALAWRNLLEKDCREIRKELYDQVYAEAERLMRAGDISYNSVRIEGNRLKEAILARVIQDCPDDEPVIMFYLDEPQGLSSFATEDGSSVYDNFVSVAGELVGFGLFVVILLRSPTLAKRTPSKWPPFTELPFDCLPDGGYIFRPNTMSLADVAAISFMVKFGRPMYAA</sequence>
<comment type="caution">
    <text evidence="1">The sequence shown here is derived from an EMBL/GenBank/DDBJ whole genome shotgun (WGS) entry which is preliminary data.</text>
</comment>
<dbReference type="AlphaFoldDB" id="A0A2R6NZU3"/>
<organism evidence="1 2">
    <name type="scientific">Hermanssonia centrifuga</name>
    <dbReference type="NCBI Taxonomy" id="98765"/>
    <lineage>
        <taxon>Eukaryota</taxon>
        <taxon>Fungi</taxon>
        <taxon>Dikarya</taxon>
        <taxon>Basidiomycota</taxon>
        <taxon>Agaricomycotina</taxon>
        <taxon>Agaricomycetes</taxon>
        <taxon>Polyporales</taxon>
        <taxon>Meruliaceae</taxon>
        <taxon>Hermanssonia</taxon>
    </lineage>
</organism>
<keyword evidence="2" id="KW-1185">Reference proteome</keyword>
<evidence type="ECO:0000313" key="1">
    <source>
        <dbReference type="EMBL" id="PSR81680.1"/>
    </source>
</evidence>
<gene>
    <name evidence="1" type="ORF">PHLCEN_2v6299</name>
</gene>